<keyword evidence="9" id="KW-1185">Reference proteome</keyword>
<sequence>MTAMPDLLYDESEEDLRASLRALLSDVDRWPAALARIDGGEPYDAKLWRVLAGEMGLAGLLVPEGHGGAGAGHRVAALVLEELGRAVAPVPYLGSAVVATTALLTCGATDLLRPLAEGDAVAALAVPFSRSPYDRALYDRVAERDGGLHGTITSVADALPADILLVPAADGLWAVDAEAPGVTRTPVVSLDATRQLCDITLAGASGQRIAGAETGRVAVRAALTTGAALLASEQLGVASWCLETTVAYVKERRQFGRPVGSFQAVKHRLADVWVDVTQARAVARYAAASAGEPGGEAEVAAALAQAHCAPVAVHAAEECVQLHGGIGFTWEYPAHLYLKRAKAAAIAFGTPDRHRAALGQLVDLPAA</sequence>
<comment type="similarity">
    <text evidence="2">Belongs to the acyl-CoA dehydrogenase family.</text>
</comment>
<dbReference type="InterPro" id="IPR009100">
    <property type="entry name" value="AcylCoA_DH/oxidase_NM_dom_sf"/>
</dbReference>
<dbReference type="Proteomes" id="UP000482800">
    <property type="component" value="Unassembled WGS sequence"/>
</dbReference>
<name>A0A6V8KZ99_9ACTN</name>
<keyword evidence="5" id="KW-0560">Oxidoreductase</keyword>
<dbReference type="RefSeq" id="WP_246274746.1">
    <property type="nucleotide sequence ID" value="NZ_BAABGO010000002.1"/>
</dbReference>
<comment type="cofactor">
    <cofactor evidence="1">
        <name>FAD</name>
        <dbReference type="ChEBI" id="CHEBI:57692"/>
    </cofactor>
</comment>
<dbReference type="Gene3D" id="1.10.540.10">
    <property type="entry name" value="Acyl-CoA dehydrogenase/oxidase, N-terminal domain"/>
    <property type="match status" value="1"/>
</dbReference>
<dbReference type="Pfam" id="PF00441">
    <property type="entry name" value="Acyl-CoA_dh_1"/>
    <property type="match status" value="1"/>
</dbReference>
<evidence type="ECO:0000256" key="2">
    <source>
        <dbReference type="ARBA" id="ARBA00009347"/>
    </source>
</evidence>
<reference evidence="8 9" key="2">
    <citation type="submission" date="2020-03" db="EMBL/GenBank/DDBJ databases">
        <authorList>
            <person name="Ichikawa N."/>
            <person name="Kimura A."/>
            <person name="Kitahashi Y."/>
            <person name="Uohara A."/>
        </authorList>
    </citation>
    <scope>NUCLEOTIDE SEQUENCE [LARGE SCALE GENOMIC DNA]</scope>
    <source>
        <strain evidence="8 9">NBRC 108639</strain>
    </source>
</reference>
<dbReference type="AlphaFoldDB" id="A0A6V8KZ99"/>
<evidence type="ECO:0000256" key="3">
    <source>
        <dbReference type="ARBA" id="ARBA00022630"/>
    </source>
</evidence>
<organism evidence="8 9">
    <name type="scientific">Phytohabitans houttuyneae</name>
    <dbReference type="NCBI Taxonomy" id="1076126"/>
    <lineage>
        <taxon>Bacteria</taxon>
        <taxon>Bacillati</taxon>
        <taxon>Actinomycetota</taxon>
        <taxon>Actinomycetes</taxon>
        <taxon>Micromonosporales</taxon>
        <taxon>Micromonosporaceae</taxon>
    </lineage>
</organism>
<evidence type="ECO:0000259" key="7">
    <source>
        <dbReference type="Pfam" id="PF02771"/>
    </source>
</evidence>
<reference evidence="8 9" key="1">
    <citation type="submission" date="2020-03" db="EMBL/GenBank/DDBJ databases">
        <title>Whole genome shotgun sequence of Phytohabitans houttuyneae NBRC 108639.</title>
        <authorList>
            <person name="Komaki H."/>
            <person name="Tamura T."/>
        </authorList>
    </citation>
    <scope>NUCLEOTIDE SEQUENCE [LARGE SCALE GENOMIC DNA]</scope>
    <source>
        <strain evidence="8 9">NBRC 108639</strain>
    </source>
</reference>
<evidence type="ECO:0000256" key="4">
    <source>
        <dbReference type="ARBA" id="ARBA00022827"/>
    </source>
</evidence>
<evidence type="ECO:0000313" key="9">
    <source>
        <dbReference type="Proteomes" id="UP000482800"/>
    </source>
</evidence>
<dbReference type="PANTHER" id="PTHR43884:SF20">
    <property type="entry name" value="ACYL-COA DEHYDROGENASE FADE28"/>
    <property type="match status" value="1"/>
</dbReference>
<dbReference type="PANTHER" id="PTHR43884">
    <property type="entry name" value="ACYL-COA DEHYDROGENASE"/>
    <property type="match status" value="1"/>
</dbReference>
<evidence type="ECO:0000259" key="6">
    <source>
        <dbReference type="Pfam" id="PF00441"/>
    </source>
</evidence>
<protein>
    <submittedName>
        <fullName evidence="8">Acyl-CoA dehydrogenase</fullName>
    </submittedName>
</protein>
<dbReference type="InterPro" id="IPR037069">
    <property type="entry name" value="AcylCoA_DH/ox_N_sf"/>
</dbReference>
<dbReference type="SUPFAM" id="SSF47203">
    <property type="entry name" value="Acyl-CoA dehydrogenase C-terminal domain-like"/>
    <property type="match status" value="1"/>
</dbReference>
<accession>A0A6V8KZ99</accession>
<dbReference type="InterPro" id="IPR013786">
    <property type="entry name" value="AcylCoA_DH/ox_N"/>
</dbReference>
<gene>
    <name evidence="8" type="ORF">Phou_100350</name>
</gene>
<proteinExistence type="inferred from homology"/>
<dbReference type="Gene3D" id="1.20.140.10">
    <property type="entry name" value="Butyryl-CoA Dehydrogenase, subunit A, domain 3"/>
    <property type="match status" value="1"/>
</dbReference>
<feature type="domain" description="Acyl-CoA dehydrogenase/oxidase N-terminal" evidence="7">
    <location>
        <begin position="11"/>
        <end position="108"/>
    </location>
</feature>
<dbReference type="SUPFAM" id="SSF56645">
    <property type="entry name" value="Acyl-CoA dehydrogenase NM domain-like"/>
    <property type="match status" value="1"/>
</dbReference>
<comment type="caution">
    <text evidence="8">The sequence shown here is derived from an EMBL/GenBank/DDBJ whole genome shotgun (WGS) entry which is preliminary data.</text>
</comment>
<dbReference type="GO" id="GO:0050660">
    <property type="term" value="F:flavin adenine dinucleotide binding"/>
    <property type="evidence" value="ECO:0007669"/>
    <property type="project" value="InterPro"/>
</dbReference>
<dbReference type="EMBL" id="BLPF01000004">
    <property type="protein sequence ID" value="GFJ85855.1"/>
    <property type="molecule type" value="Genomic_DNA"/>
</dbReference>
<dbReference type="Pfam" id="PF02771">
    <property type="entry name" value="Acyl-CoA_dh_N"/>
    <property type="match status" value="1"/>
</dbReference>
<dbReference type="InterPro" id="IPR036250">
    <property type="entry name" value="AcylCo_DH-like_C"/>
</dbReference>
<feature type="domain" description="Acyl-CoA dehydrogenase/oxidase C-terminal" evidence="6">
    <location>
        <begin position="215"/>
        <end position="359"/>
    </location>
</feature>
<evidence type="ECO:0000256" key="1">
    <source>
        <dbReference type="ARBA" id="ARBA00001974"/>
    </source>
</evidence>
<keyword evidence="3" id="KW-0285">Flavoprotein</keyword>
<evidence type="ECO:0000256" key="5">
    <source>
        <dbReference type="ARBA" id="ARBA00023002"/>
    </source>
</evidence>
<keyword evidence="4" id="KW-0274">FAD</keyword>
<dbReference type="InterPro" id="IPR009075">
    <property type="entry name" value="AcylCo_DH/oxidase_C"/>
</dbReference>
<evidence type="ECO:0000313" key="8">
    <source>
        <dbReference type="EMBL" id="GFJ85855.1"/>
    </source>
</evidence>
<dbReference type="GO" id="GO:0003995">
    <property type="term" value="F:acyl-CoA dehydrogenase activity"/>
    <property type="evidence" value="ECO:0007669"/>
    <property type="project" value="TreeGrafter"/>
</dbReference>